<organism evidence="1 2">
    <name type="scientific">Cellulomonas denverensis</name>
    <dbReference type="NCBI Taxonomy" id="264297"/>
    <lineage>
        <taxon>Bacteria</taxon>
        <taxon>Bacillati</taxon>
        <taxon>Actinomycetota</taxon>
        <taxon>Actinomycetes</taxon>
        <taxon>Micrococcales</taxon>
        <taxon>Cellulomonadaceae</taxon>
        <taxon>Cellulomonas</taxon>
    </lineage>
</organism>
<sequence>MVLVCGPAGAGKSTHAARLAEQGYLWLSFDRIAWELGHREHPLDPDTAGAVHAIIRQRLLAAVAAGERVVVDTSFWSRAARDDYRALLAPTGVVPVVHHLRASEATMRARVAARSGDGPDDVPVPADRMSGYLRGFEAPTVQEGPVRVISTE</sequence>
<gene>
    <name evidence="1" type="ORF">HGA03_05120</name>
</gene>
<dbReference type="Pfam" id="PF13671">
    <property type="entry name" value="AAA_33"/>
    <property type="match status" value="1"/>
</dbReference>
<name>A0A7X6QYE2_9CELL</name>
<protein>
    <submittedName>
        <fullName evidence="1">ATP-binding protein</fullName>
    </submittedName>
</protein>
<keyword evidence="2" id="KW-1185">Reference proteome</keyword>
<dbReference type="Gene3D" id="3.40.50.300">
    <property type="entry name" value="P-loop containing nucleotide triphosphate hydrolases"/>
    <property type="match status" value="1"/>
</dbReference>
<evidence type="ECO:0000313" key="2">
    <source>
        <dbReference type="Proteomes" id="UP000581206"/>
    </source>
</evidence>
<evidence type="ECO:0000313" key="1">
    <source>
        <dbReference type="EMBL" id="NKY22044.1"/>
    </source>
</evidence>
<proteinExistence type="predicted"/>
<dbReference type="GO" id="GO:0005524">
    <property type="term" value="F:ATP binding"/>
    <property type="evidence" value="ECO:0007669"/>
    <property type="project" value="UniProtKB-KW"/>
</dbReference>
<dbReference type="EMBL" id="JAAXOX010000002">
    <property type="protein sequence ID" value="NKY22044.1"/>
    <property type="molecule type" value="Genomic_DNA"/>
</dbReference>
<accession>A0A7X6QYE2</accession>
<dbReference type="SUPFAM" id="SSF52540">
    <property type="entry name" value="P-loop containing nucleoside triphosphate hydrolases"/>
    <property type="match status" value="1"/>
</dbReference>
<dbReference type="AlphaFoldDB" id="A0A7X6QYE2"/>
<keyword evidence="1" id="KW-0547">Nucleotide-binding</keyword>
<dbReference type="Proteomes" id="UP000581206">
    <property type="component" value="Unassembled WGS sequence"/>
</dbReference>
<keyword evidence="1" id="KW-0067">ATP-binding</keyword>
<reference evidence="1 2" key="1">
    <citation type="submission" date="2020-04" db="EMBL/GenBank/DDBJ databases">
        <title>MicrobeNet Type strains.</title>
        <authorList>
            <person name="Nicholson A.C."/>
        </authorList>
    </citation>
    <scope>NUCLEOTIDE SEQUENCE [LARGE SCALE GENOMIC DNA]</scope>
    <source>
        <strain evidence="1 2">ATCC BAA-788</strain>
    </source>
</reference>
<dbReference type="InterPro" id="IPR027417">
    <property type="entry name" value="P-loop_NTPase"/>
</dbReference>
<comment type="caution">
    <text evidence="1">The sequence shown here is derived from an EMBL/GenBank/DDBJ whole genome shotgun (WGS) entry which is preliminary data.</text>
</comment>